<accession>A0A383C7W6</accession>
<feature type="region of interest" description="Disordered" evidence="1">
    <location>
        <begin position="222"/>
        <end position="242"/>
    </location>
</feature>
<evidence type="ECO:0000256" key="1">
    <source>
        <dbReference type="SAM" id="MobiDB-lite"/>
    </source>
</evidence>
<dbReference type="PANTHER" id="PTHR32309">
    <property type="entry name" value="TYROSINE-PROTEIN KINASE"/>
    <property type="match status" value="1"/>
</dbReference>
<dbReference type="GO" id="GO:0004713">
    <property type="term" value="F:protein tyrosine kinase activity"/>
    <property type="evidence" value="ECO:0007669"/>
    <property type="project" value="TreeGrafter"/>
</dbReference>
<protein>
    <submittedName>
        <fullName evidence="2">Uncharacterized protein</fullName>
    </submittedName>
</protein>
<gene>
    <name evidence="2" type="ORF">METZ01_LOCUS481007</name>
</gene>
<feature type="compositionally biased region" description="Basic and acidic residues" evidence="1">
    <location>
        <begin position="222"/>
        <end position="235"/>
    </location>
</feature>
<reference evidence="2" key="1">
    <citation type="submission" date="2018-05" db="EMBL/GenBank/DDBJ databases">
        <authorList>
            <person name="Lanie J.A."/>
            <person name="Ng W.-L."/>
            <person name="Kazmierczak K.M."/>
            <person name="Andrzejewski T.M."/>
            <person name="Davidsen T.M."/>
            <person name="Wayne K.J."/>
            <person name="Tettelin H."/>
            <person name="Glass J.I."/>
            <person name="Rusch D."/>
            <person name="Podicherti R."/>
            <person name="Tsui H.-C.T."/>
            <person name="Winkler M.E."/>
        </authorList>
    </citation>
    <scope>NUCLEOTIDE SEQUENCE</scope>
</reference>
<organism evidence="2">
    <name type="scientific">marine metagenome</name>
    <dbReference type="NCBI Taxonomy" id="408172"/>
    <lineage>
        <taxon>unclassified sequences</taxon>
        <taxon>metagenomes</taxon>
        <taxon>ecological metagenomes</taxon>
    </lineage>
</organism>
<dbReference type="GO" id="GO:0005886">
    <property type="term" value="C:plasma membrane"/>
    <property type="evidence" value="ECO:0007669"/>
    <property type="project" value="TreeGrafter"/>
</dbReference>
<dbReference type="AlphaFoldDB" id="A0A383C7W6"/>
<dbReference type="InterPro" id="IPR050445">
    <property type="entry name" value="Bact_polysacc_biosynth/exp"/>
</dbReference>
<dbReference type="EMBL" id="UINC01206497">
    <property type="protein sequence ID" value="SVE28153.1"/>
    <property type="molecule type" value="Genomic_DNA"/>
</dbReference>
<sequence length="242" mass="27480">MPPEQGNQSDLGTLLTKFNIPVDMLGVAETSSSSDLFVEIIMSRSINGLLVDQYNLVEVYEVKNRNRAIEQLQASISVNVEKSGIIILDVNDRDPNLAADLANAFINELDWFNKEKTMSSAKNTRQFVEKRLTDTRKDLDKTLMALQAFQEQYHLISLPEQAKMLVEAAAEVESQLQNREVEISVLKRTLNARHPSIVRIQMEIDELRKQRSRLTLGDKIEAQARPRDGGGDRRVNIPFNQM</sequence>
<proteinExistence type="predicted"/>
<evidence type="ECO:0000313" key="2">
    <source>
        <dbReference type="EMBL" id="SVE28153.1"/>
    </source>
</evidence>
<feature type="non-terminal residue" evidence="2">
    <location>
        <position position="242"/>
    </location>
</feature>
<name>A0A383C7W6_9ZZZZ</name>
<dbReference type="PANTHER" id="PTHR32309:SF13">
    <property type="entry name" value="FERRIC ENTEROBACTIN TRANSPORT PROTEIN FEPE"/>
    <property type="match status" value="1"/>
</dbReference>